<dbReference type="Pfam" id="PF02585">
    <property type="entry name" value="PIG-L"/>
    <property type="match status" value="1"/>
</dbReference>
<dbReference type="RefSeq" id="WP_147139718.1">
    <property type="nucleotide sequence ID" value="NZ_BAABIJ010000002.1"/>
</dbReference>
<dbReference type="EMBL" id="VLLL01000006">
    <property type="protein sequence ID" value="TWJ12520.1"/>
    <property type="molecule type" value="Genomic_DNA"/>
</dbReference>
<organism evidence="2 3">
    <name type="scientific">Stackebrandtia albiflava</name>
    <dbReference type="NCBI Taxonomy" id="406432"/>
    <lineage>
        <taxon>Bacteria</taxon>
        <taxon>Bacillati</taxon>
        <taxon>Actinomycetota</taxon>
        <taxon>Actinomycetes</taxon>
        <taxon>Glycomycetales</taxon>
        <taxon>Glycomycetaceae</taxon>
        <taxon>Stackebrandtia</taxon>
    </lineage>
</organism>
<keyword evidence="3" id="KW-1185">Reference proteome</keyword>
<proteinExistence type="predicted"/>
<dbReference type="SUPFAM" id="SSF102588">
    <property type="entry name" value="LmbE-like"/>
    <property type="match status" value="1"/>
</dbReference>
<dbReference type="PANTHER" id="PTHR12993">
    <property type="entry name" value="N-ACETYLGLUCOSAMINYL-PHOSPHATIDYLINOSITOL DE-N-ACETYLASE-RELATED"/>
    <property type="match status" value="1"/>
</dbReference>
<dbReference type="AlphaFoldDB" id="A0A562V3R2"/>
<dbReference type="PANTHER" id="PTHR12993:SF28">
    <property type="entry name" value="LMBE FAMILY PROTEIN"/>
    <property type="match status" value="1"/>
</dbReference>
<dbReference type="InterPro" id="IPR024078">
    <property type="entry name" value="LmbE-like_dom_sf"/>
</dbReference>
<keyword evidence="1" id="KW-0862">Zinc</keyword>
<dbReference type="GO" id="GO:0016811">
    <property type="term" value="F:hydrolase activity, acting on carbon-nitrogen (but not peptide) bonds, in linear amides"/>
    <property type="evidence" value="ECO:0007669"/>
    <property type="project" value="TreeGrafter"/>
</dbReference>
<dbReference type="Proteomes" id="UP000321617">
    <property type="component" value="Unassembled WGS sequence"/>
</dbReference>
<dbReference type="GO" id="GO:0016137">
    <property type="term" value="P:glycoside metabolic process"/>
    <property type="evidence" value="ECO:0007669"/>
    <property type="project" value="UniProtKB-ARBA"/>
</dbReference>
<dbReference type="OrthoDB" id="3514174at2"/>
<accession>A0A562V3R2</accession>
<comment type="caution">
    <text evidence="2">The sequence shown here is derived from an EMBL/GenBank/DDBJ whole genome shotgun (WGS) entry which is preliminary data.</text>
</comment>
<dbReference type="InterPro" id="IPR003737">
    <property type="entry name" value="GlcNAc_PI_deacetylase-related"/>
</dbReference>
<protein>
    <submittedName>
        <fullName evidence="2">LmbE family N-acetylglucosaminyl deacetylase</fullName>
    </submittedName>
</protein>
<evidence type="ECO:0000313" key="3">
    <source>
        <dbReference type="Proteomes" id="UP000321617"/>
    </source>
</evidence>
<dbReference type="Gene3D" id="3.40.50.10320">
    <property type="entry name" value="LmbE-like"/>
    <property type="match status" value="1"/>
</dbReference>
<evidence type="ECO:0000256" key="1">
    <source>
        <dbReference type="ARBA" id="ARBA00022833"/>
    </source>
</evidence>
<name>A0A562V3R2_9ACTN</name>
<evidence type="ECO:0000313" key="2">
    <source>
        <dbReference type="EMBL" id="TWJ12520.1"/>
    </source>
</evidence>
<gene>
    <name evidence="2" type="ORF">LX16_3279</name>
</gene>
<sequence>MNTEQPSQLEPFPEDGWSRVLAVVAHPDDLEYGAAGAIARWTGMGRWVGYLLASRGEAGMDDVPPEEAGPLRVAEQLESARIVGVSDVEFLDHPDGVIEESTALRRDIALAIRRHRPEVVVTINHHRWWGPGMMNQADHRNVGNAVLDAVPAAANRWLFRDGGVEPWRGVRLVAVAGSPQPTHAVDVSETLETSIASLAAHRRYLESLGDHPMADPDDMLRGMALQTAQRFGGRPATAFEVLRM</sequence>
<reference evidence="2 3" key="1">
    <citation type="journal article" date="2013" name="Stand. Genomic Sci.">
        <title>Genomic Encyclopedia of Type Strains, Phase I: The one thousand microbial genomes (KMG-I) project.</title>
        <authorList>
            <person name="Kyrpides N.C."/>
            <person name="Woyke T."/>
            <person name="Eisen J.A."/>
            <person name="Garrity G."/>
            <person name="Lilburn T.G."/>
            <person name="Beck B.J."/>
            <person name="Whitman W.B."/>
            <person name="Hugenholtz P."/>
            <person name="Klenk H.P."/>
        </authorList>
    </citation>
    <scope>NUCLEOTIDE SEQUENCE [LARGE SCALE GENOMIC DNA]</scope>
    <source>
        <strain evidence="2 3">DSM 45044</strain>
    </source>
</reference>